<comment type="caution">
    <text evidence="8">The sequence shown here is derived from an EMBL/GenBank/DDBJ whole genome shotgun (WGS) entry which is preliminary data.</text>
</comment>
<evidence type="ECO:0000256" key="5">
    <source>
        <dbReference type="ARBA" id="ARBA00023004"/>
    </source>
</evidence>
<gene>
    <name evidence="8" type="ORF">GCM10022252_77410</name>
</gene>
<name>A0ABP8BLW0_9ACTN</name>
<dbReference type="InterPro" id="IPR036951">
    <property type="entry name" value="ArAA_hydroxylase_sf"/>
</dbReference>
<dbReference type="InterPro" id="IPR036329">
    <property type="entry name" value="Aro-AA_hydroxylase_C_sf"/>
</dbReference>
<evidence type="ECO:0000256" key="2">
    <source>
        <dbReference type="ARBA" id="ARBA00009712"/>
    </source>
</evidence>
<keyword evidence="3" id="KW-0479">Metal-binding</keyword>
<comment type="similarity">
    <text evidence="2">Belongs to the biopterin-dependent aromatic amino acid hydroxylase family.</text>
</comment>
<evidence type="ECO:0000259" key="7">
    <source>
        <dbReference type="PROSITE" id="PS51410"/>
    </source>
</evidence>
<keyword evidence="4" id="KW-0560">Oxidoreductase</keyword>
<evidence type="ECO:0000313" key="9">
    <source>
        <dbReference type="Proteomes" id="UP001501251"/>
    </source>
</evidence>
<comment type="cofactor">
    <cofactor evidence="1">
        <name>Fe(2+)</name>
        <dbReference type="ChEBI" id="CHEBI:29033"/>
    </cofactor>
</comment>
<keyword evidence="5" id="KW-0408">Iron</keyword>
<dbReference type="PRINTS" id="PR00372">
    <property type="entry name" value="FYWHYDRXLASE"/>
</dbReference>
<feature type="domain" description="Biopterin-dependent aromatic amino acid hydroxylase family profile" evidence="7">
    <location>
        <begin position="9"/>
        <end position="317"/>
    </location>
</feature>
<keyword evidence="6" id="KW-0503">Monooxygenase</keyword>
<dbReference type="PANTHER" id="PTHR11473">
    <property type="entry name" value="AROMATIC AMINO ACID HYDROXYLASE"/>
    <property type="match status" value="1"/>
</dbReference>
<evidence type="ECO:0000256" key="1">
    <source>
        <dbReference type="ARBA" id="ARBA00001954"/>
    </source>
</evidence>
<evidence type="ECO:0000256" key="4">
    <source>
        <dbReference type="ARBA" id="ARBA00023002"/>
    </source>
</evidence>
<proteinExistence type="inferred from homology"/>
<dbReference type="Gene3D" id="1.10.800.10">
    <property type="entry name" value="Aromatic amino acid hydroxylase"/>
    <property type="match status" value="1"/>
</dbReference>
<keyword evidence="9" id="KW-1185">Reference proteome</keyword>
<organism evidence="8 9">
    <name type="scientific">Streptosporangium oxazolinicum</name>
    <dbReference type="NCBI Taxonomy" id="909287"/>
    <lineage>
        <taxon>Bacteria</taxon>
        <taxon>Bacillati</taxon>
        <taxon>Actinomycetota</taxon>
        <taxon>Actinomycetes</taxon>
        <taxon>Streptosporangiales</taxon>
        <taxon>Streptosporangiaceae</taxon>
        <taxon>Streptosporangium</taxon>
    </lineage>
</organism>
<dbReference type="NCBIfam" id="NF008877">
    <property type="entry name" value="PRK11913.1-2"/>
    <property type="match status" value="1"/>
</dbReference>
<accession>A0ABP8BLW0</accession>
<evidence type="ECO:0000256" key="3">
    <source>
        <dbReference type="ARBA" id="ARBA00022723"/>
    </source>
</evidence>
<dbReference type="Pfam" id="PF00351">
    <property type="entry name" value="Biopterin_H"/>
    <property type="match status" value="1"/>
</dbReference>
<dbReference type="EMBL" id="BAABAQ010000022">
    <property type="protein sequence ID" value="GAA4210086.1"/>
    <property type="molecule type" value="Genomic_DNA"/>
</dbReference>
<dbReference type="PROSITE" id="PS51410">
    <property type="entry name" value="BH4_AAA_HYDROXYL_2"/>
    <property type="match status" value="1"/>
</dbReference>
<reference evidence="9" key="1">
    <citation type="journal article" date="2019" name="Int. J. Syst. Evol. Microbiol.">
        <title>The Global Catalogue of Microorganisms (GCM) 10K type strain sequencing project: providing services to taxonomists for standard genome sequencing and annotation.</title>
        <authorList>
            <consortium name="The Broad Institute Genomics Platform"/>
            <consortium name="The Broad Institute Genome Sequencing Center for Infectious Disease"/>
            <person name="Wu L."/>
            <person name="Ma J."/>
        </authorList>
    </citation>
    <scope>NUCLEOTIDE SEQUENCE [LARGE SCALE GENOMIC DNA]</scope>
    <source>
        <strain evidence="9">JCM 17388</strain>
    </source>
</reference>
<sequence>MRIAQYNWLLLPTFPDIAVISLMFEEAQYFAPVSTRDDGSIEVELGAGHPGFADPVYRARRNAIAALAVGYVPGTPIPTAEYTDQEHEVWALVSRELGRKHREYATAEYLRAAERLGLPAERIPQLQEVGELLEPLTGFRYVPAAGLVPLRDFYGVLADGLFHSTQYIRHHSTPLYTPEPDVIHEVIGHANALASDRYSRLYRLAGAAARRVEGKEALEFISKIFWFTMEFGVMTDQGELRAYGAGILSSYGEIEEFRGMDIRPLDIAAMGTTHYDITKYQDVLFRAESLEHLEDIVGGFWATCDDEVIARLIADVR</sequence>
<protein>
    <recommendedName>
        <fullName evidence="7">Biopterin-dependent aromatic amino acid hydroxylase family profile domain-containing protein</fullName>
    </recommendedName>
</protein>
<dbReference type="SUPFAM" id="SSF56534">
    <property type="entry name" value="Aromatic aminoacid monoxygenases, catalytic and oligomerization domains"/>
    <property type="match status" value="1"/>
</dbReference>
<evidence type="ECO:0000256" key="6">
    <source>
        <dbReference type="ARBA" id="ARBA00023033"/>
    </source>
</evidence>
<dbReference type="Proteomes" id="UP001501251">
    <property type="component" value="Unassembled WGS sequence"/>
</dbReference>
<dbReference type="PANTHER" id="PTHR11473:SF24">
    <property type="entry name" value="PHENYLALANINE-4-HYDROXYLASE"/>
    <property type="match status" value="1"/>
</dbReference>
<evidence type="ECO:0000313" key="8">
    <source>
        <dbReference type="EMBL" id="GAA4210086.1"/>
    </source>
</evidence>
<dbReference type="InterPro" id="IPR019774">
    <property type="entry name" value="Aromatic-AA_hydroxylase_C"/>
</dbReference>
<dbReference type="InterPro" id="IPR001273">
    <property type="entry name" value="ArAA_hydroxylase"/>
</dbReference>
<dbReference type="CDD" id="cd00361">
    <property type="entry name" value="arom_aa_hydroxylase"/>
    <property type="match status" value="1"/>
</dbReference>